<sequence>MKKILSALLLLCTLSISAQDTVDKYFKKYVPKGYVLQETIRGDLNKDGVDDCVLIIKGTDKHMFLPNQWETEIVDKNRRGIIVLFKKGNEYEVASKNYSCLSSENEDGGVYYAPELDLFVKDNKLYISYTHGRYGTWGYTFRYQRGDMELIGYDSYSSRGPISLSITSINFSTQKRLDRVNVNAELGDEVEEKFVDTWSNINMPKLIRLSEIKDFDGLYF</sequence>
<dbReference type="AlphaFoldDB" id="A0A165QTJ9"/>
<keyword evidence="3" id="KW-1185">Reference proteome</keyword>
<dbReference type="EMBL" id="LQNU01000076">
    <property type="protein sequence ID" value="KZE76524.1"/>
    <property type="molecule type" value="Genomic_DNA"/>
</dbReference>
<evidence type="ECO:0000313" key="2">
    <source>
        <dbReference type="EMBL" id="KZE76524.1"/>
    </source>
</evidence>
<gene>
    <name evidence="2" type="ORF">AV926_15370</name>
</gene>
<keyword evidence="1" id="KW-0732">Signal</keyword>
<comment type="caution">
    <text evidence="2">The sequence shown here is derived from an EMBL/GenBank/DDBJ whole genome shotgun (WGS) entry which is preliminary data.</text>
</comment>
<feature type="chain" id="PRO_5007865453" description="VCBS repeat-containing protein" evidence="1">
    <location>
        <begin position="19"/>
        <end position="220"/>
    </location>
</feature>
<dbReference type="Proteomes" id="UP000076630">
    <property type="component" value="Unassembled WGS sequence"/>
</dbReference>
<reference evidence="2 3" key="1">
    <citation type="submission" date="2016-01" db="EMBL/GenBank/DDBJ databases">
        <title>Whole genome sequencing of Myroides marinus L41.</title>
        <authorList>
            <person name="Hong K.W."/>
        </authorList>
    </citation>
    <scope>NUCLEOTIDE SEQUENCE [LARGE SCALE GENOMIC DNA]</scope>
    <source>
        <strain evidence="2 3">L41</strain>
    </source>
</reference>
<dbReference type="RefSeq" id="WP_038985806.1">
    <property type="nucleotide sequence ID" value="NZ_JACAJU010000009.1"/>
</dbReference>
<dbReference type="OrthoDB" id="86940at2"/>
<organism evidence="2 3">
    <name type="scientific">Myroides marinus</name>
    <dbReference type="NCBI Taxonomy" id="703342"/>
    <lineage>
        <taxon>Bacteria</taxon>
        <taxon>Pseudomonadati</taxon>
        <taxon>Bacteroidota</taxon>
        <taxon>Flavobacteriia</taxon>
        <taxon>Flavobacteriales</taxon>
        <taxon>Flavobacteriaceae</taxon>
        <taxon>Myroides</taxon>
    </lineage>
</organism>
<proteinExistence type="predicted"/>
<name>A0A165QTJ9_9FLAO</name>
<accession>A0A165QTJ9</accession>
<evidence type="ECO:0008006" key="4">
    <source>
        <dbReference type="Google" id="ProtNLM"/>
    </source>
</evidence>
<feature type="signal peptide" evidence="1">
    <location>
        <begin position="1"/>
        <end position="18"/>
    </location>
</feature>
<protein>
    <recommendedName>
        <fullName evidence="4">VCBS repeat-containing protein</fullName>
    </recommendedName>
</protein>
<evidence type="ECO:0000313" key="3">
    <source>
        <dbReference type="Proteomes" id="UP000076630"/>
    </source>
</evidence>
<evidence type="ECO:0000256" key="1">
    <source>
        <dbReference type="SAM" id="SignalP"/>
    </source>
</evidence>